<evidence type="ECO:0000313" key="3">
    <source>
        <dbReference type="EMBL" id="QKG92025.1"/>
    </source>
</evidence>
<proteinExistence type="predicted"/>
<dbReference type="KEGG" id="hsai:HPS36_03845"/>
<dbReference type="Proteomes" id="UP000505020">
    <property type="component" value="Chromosome"/>
</dbReference>
<dbReference type="Gene3D" id="2.40.50.140">
    <property type="entry name" value="Nucleic acid-binding proteins"/>
    <property type="match status" value="1"/>
</dbReference>
<gene>
    <name evidence="3" type="ORF">HPS36_03845</name>
</gene>
<name>A0A7D3Y9K2_9EURY</name>
<sequence length="145" mass="15975">MDVSETLKSLYTAPIEHADDGTYQISVPERELAAGTLTEGETYRIALISTPKSNTDTTESVSNHEADPDENQPEHNEPPVTEGEHRDVEIEHLGDQGDGIAKVERGYVVIVPDTSVGDRVTVKVQQVRENVAFGEVVDRHPRSQE</sequence>
<feature type="compositionally biased region" description="Polar residues" evidence="1">
    <location>
        <begin position="50"/>
        <end position="61"/>
    </location>
</feature>
<feature type="domain" description="TRAM" evidence="2">
    <location>
        <begin position="79"/>
        <end position="138"/>
    </location>
</feature>
<feature type="region of interest" description="Disordered" evidence="1">
    <location>
        <begin position="48"/>
        <end position="97"/>
    </location>
</feature>
<evidence type="ECO:0000256" key="1">
    <source>
        <dbReference type="SAM" id="MobiDB-lite"/>
    </source>
</evidence>
<feature type="compositionally biased region" description="Basic and acidic residues" evidence="1">
    <location>
        <begin position="62"/>
        <end position="97"/>
    </location>
</feature>
<dbReference type="PROSITE" id="PS50926">
    <property type="entry name" value="TRAM"/>
    <property type="match status" value="1"/>
</dbReference>
<dbReference type="RefSeq" id="WP_173228574.1">
    <property type="nucleotide sequence ID" value="NZ_CP053941.1"/>
</dbReference>
<reference evidence="3 4" key="1">
    <citation type="submission" date="2020-05" db="EMBL/GenBank/DDBJ databases">
        <title>Halorubrum RHB-C sp.nov., an extremely halophilic archaeon isolated from solar salt farm.</title>
        <authorList>
            <person name="Ho H."/>
            <person name="Danganan R.E."/>
            <person name="Dedeles G.R."/>
            <person name="Kim S.-G."/>
        </authorList>
    </citation>
    <scope>NUCLEOTIDE SEQUENCE [LARGE SCALE GENOMIC DNA]</scope>
    <source>
        <strain evidence="3 4">RHB-C</strain>
    </source>
</reference>
<accession>A0A7D3Y9K2</accession>
<dbReference type="EMBL" id="CP053941">
    <property type="protein sequence ID" value="QKG92025.1"/>
    <property type="molecule type" value="Genomic_DNA"/>
</dbReference>
<keyword evidence="4" id="KW-1185">Reference proteome</keyword>
<dbReference type="InterPro" id="IPR002792">
    <property type="entry name" value="TRAM_dom"/>
</dbReference>
<evidence type="ECO:0000313" key="4">
    <source>
        <dbReference type="Proteomes" id="UP000505020"/>
    </source>
</evidence>
<dbReference type="AlphaFoldDB" id="A0A7D3Y9K2"/>
<protein>
    <submittedName>
        <fullName evidence="3">TRAM domain-containing protein</fullName>
    </submittedName>
</protein>
<dbReference type="InterPro" id="IPR012340">
    <property type="entry name" value="NA-bd_OB-fold"/>
</dbReference>
<dbReference type="SUPFAM" id="SSF50249">
    <property type="entry name" value="Nucleic acid-binding proteins"/>
    <property type="match status" value="1"/>
</dbReference>
<organism evidence="3 4">
    <name type="scientific">Halorubrum salinarum</name>
    <dbReference type="NCBI Taxonomy" id="2739057"/>
    <lineage>
        <taxon>Archaea</taxon>
        <taxon>Methanobacteriati</taxon>
        <taxon>Methanobacteriota</taxon>
        <taxon>Stenosarchaea group</taxon>
        <taxon>Halobacteria</taxon>
        <taxon>Halobacteriales</taxon>
        <taxon>Haloferacaceae</taxon>
        <taxon>Halorubrum</taxon>
    </lineage>
</organism>
<evidence type="ECO:0000259" key="2">
    <source>
        <dbReference type="PROSITE" id="PS50926"/>
    </source>
</evidence>
<dbReference type="GeneID" id="55594105"/>
<dbReference type="Pfam" id="PF01938">
    <property type="entry name" value="TRAM"/>
    <property type="match status" value="1"/>
</dbReference>